<feature type="domain" description="N-acetyltransferase" evidence="1">
    <location>
        <begin position="9"/>
        <end position="154"/>
    </location>
</feature>
<dbReference type="STRING" id="257708.RGI145_07045"/>
<protein>
    <recommendedName>
        <fullName evidence="1">N-acetyltransferase domain-containing protein</fullName>
    </recommendedName>
</protein>
<dbReference type="GO" id="GO:0016747">
    <property type="term" value="F:acyltransferase activity, transferring groups other than amino-acyl groups"/>
    <property type="evidence" value="ECO:0007669"/>
    <property type="project" value="InterPro"/>
</dbReference>
<evidence type="ECO:0000259" key="1">
    <source>
        <dbReference type="PROSITE" id="PS51186"/>
    </source>
</evidence>
<evidence type="ECO:0000313" key="2">
    <source>
        <dbReference type="EMBL" id="APT56894.1"/>
    </source>
</evidence>
<dbReference type="InterPro" id="IPR000182">
    <property type="entry name" value="GNAT_dom"/>
</dbReference>
<reference evidence="2 3" key="1">
    <citation type="submission" date="2016-05" db="EMBL/GenBank/DDBJ databases">
        <title>Complete Genome and Methylome Analysis of Psychrotrophic Bacterial Isolates from Antarctic Lake Untersee.</title>
        <authorList>
            <person name="Fomenkov A."/>
            <person name="Akimov V.N."/>
            <person name="Vasilyeva L.V."/>
            <person name="Andersen D."/>
            <person name="Vincze T."/>
            <person name="Roberts R.J."/>
        </authorList>
    </citation>
    <scope>NUCLEOTIDE SEQUENCE [LARGE SCALE GENOMIC DNA]</scope>
    <source>
        <strain evidence="2 3">U14-5</strain>
    </source>
</reference>
<dbReference type="KEGG" id="rgi:RGI145_07045"/>
<proteinExistence type="predicted"/>
<sequence>MEPRVSPLPAVPDFLEVVAERIWRAWWQAEEPDPGPIAARLRPGLRGGALPQALVAHRDGTYLGHVLLIDSDLAERPALAPWLAALWVEPEWRGRGIATRLLAEGARLAEGRGFAEVHLCARPALRGFYAGKGWQLAETPVGVEGLDVFRRRLPGAAAGA</sequence>
<dbReference type="Pfam" id="PF00583">
    <property type="entry name" value="Acetyltransf_1"/>
    <property type="match status" value="1"/>
</dbReference>
<dbReference type="Gene3D" id="3.40.630.30">
    <property type="match status" value="1"/>
</dbReference>
<organism evidence="2 3">
    <name type="scientific">Roseomonas gilardii</name>
    <dbReference type="NCBI Taxonomy" id="257708"/>
    <lineage>
        <taxon>Bacteria</taxon>
        <taxon>Pseudomonadati</taxon>
        <taxon>Pseudomonadota</taxon>
        <taxon>Alphaproteobacteria</taxon>
        <taxon>Acetobacterales</taxon>
        <taxon>Roseomonadaceae</taxon>
        <taxon>Roseomonas</taxon>
    </lineage>
</organism>
<dbReference type="SUPFAM" id="SSF55729">
    <property type="entry name" value="Acyl-CoA N-acyltransferases (Nat)"/>
    <property type="match status" value="1"/>
</dbReference>
<dbReference type="EMBL" id="CP015583">
    <property type="protein sequence ID" value="APT56894.1"/>
    <property type="molecule type" value="Genomic_DNA"/>
</dbReference>
<dbReference type="PROSITE" id="PS51186">
    <property type="entry name" value="GNAT"/>
    <property type="match status" value="1"/>
</dbReference>
<dbReference type="AlphaFoldDB" id="A0A1L7ADM2"/>
<dbReference type="RefSeq" id="WP_075797814.1">
    <property type="nucleotide sequence ID" value="NZ_CP015583.1"/>
</dbReference>
<gene>
    <name evidence="2" type="ORF">RGI145_07045</name>
</gene>
<name>A0A1L7ADM2_9PROT</name>
<evidence type="ECO:0000313" key="3">
    <source>
        <dbReference type="Proteomes" id="UP000185494"/>
    </source>
</evidence>
<dbReference type="InterPro" id="IPR016181">
    <property type="entry name" value="Acyl_CoA_acyltransferase"/>
</dbReference>
<dbReference type="CDD" id="cd04301">
    <property type="entry name" value="NAT_SF"/>
    <property type="match status" value="1"/>
</dbReference>
<dbReference type="Proteomes" id="UP000185494">
    <property type="component" value="Chromosome 1"/>
</dbReference>
<accession>A0A1L7ADM2</accession>